<name>A0A7N2MRX2_QUELO</name>
<dbReference type="FunCoup" id="A0A7N2MRX2">
    <property type="interactions" value="3336"/>
</dbReference>
<evidence type="ECO:0000259" key="5">
    <source>
        <dbReference type="PROSITE" id="PS50878"/>
    </source>
</evidence>
<evidence type="ECO:0000313" key="6">
    <source>
        <dbReference type="EnsemblPlants" id="QL10p033145:mrna"/>
    </source>
</evidence>
<feature type="region of interest" description="Disordered" evidence="4">
    <location>
        <begin position="1"/>
        <end position="134"/>
    </location>
</feature>
<dbReference type="Gene3D" id="1.25.40.10">
    <property type="entry name" value="Tetratricopeptide repeat domain"/>
    <property type="match status" value="2"/>
</dbReference>
<dbReference type="InterPro" id="IPR026960">
    <property type="entry name" value="RVT-Znf"/>
</dbReference>
<dbReference type="GO" id="GO:1902369">
    <property type="term" value="P:negative regulation of RNA catabolic process"/>
    <property type="evidence" value="ECO:0007669"/>
    <property type="project" value="TreeGrafter"/>
</dbReference>
<dbReference type="GO" id="GO:0031048">
    <property type="term" value="P:regulatory ncRNA-mediated heterochromatin formation"/>
    <property type="evidence" value="ECO:0007669"/>
    <property type="project" value="TreeGrafter"/>
</dbReference>
<dbReference type="InterPro" id="IPR003107">
    <property type="entry name" value="HAT"/>
</dbReference>
<dbReference type="PANTHER" id="PTHR13471">
    <property type="entry name" value="TETRATRICOPEPTIDE-LIKE HELICAL"/>
    <property type="match status" value="1"/>
</dbReference>
<sequence length="1629" mass="186310">MEEEKGLAEPKSSLFPLFPASDASQSHSHQLITPTPPSQWLSNSSFTADLSVINDAVSIQPQPQLEEEENEEEEEEPEEKQPKSKEYEFLESDQDDNKMNSKNKKKKKKKKRKRSNEREDGARKSGVRAWAGSDYNSNSNSKDYYFESRGDPDNLAFGSLYRMDIARYKPHNPLKLSGLYNQGLYWWNRTGAMLDRDGDLDALDSKLVSAGRYWSAKYTVLERNKNLKRVRLLAPIKSTADDFIPLSDIQTSHEGVDSGSVSRASIIEESWEDEVLRRTRDFNKLTREKPHDEKAWVAFAEFQDRVAGMQPQKGARLQTLEKKISILEKAAELNPDNEDLLLCLLKAYQNRDNIDVLISRWEKILMQHPGSYKLWREFLHVVQGDFSRFKVSDMRKMYAHAIQALSAVSSKHFRQGHQSAKPSDTAIVQLELGLVDIFLSLCRFEWQAGYQELATALFQAEIEFSLFCPLLLTEQSRRRLFEHFWNSDGARVGEEDALGWSTWLEREEENRQKVIKDEETTRDNEKGGWTGWSEPLFKDQDGSRNSINAANNNLDVGELQEEFEDEDVKQEDETEALLKKLGIDVEAEASCEVKETSTWARWSEEESSRDCDQWMPLRRKSAGGSHSDGTPDREGDEQLLRVILYEDVNEYLFSLSSVEARLSLISQFIDFFGGKISQCSICTNNSSWIEKILSLEALPDVILSTLRRVHDTLTKAQSSLSSFSLEELLGSTNDISKRTDMMKFLCNATLLCLTAFPRNYILEEAALVAEELSATKMNSSRSSDTPCRVLAKRMLKSDRQFEKSLNATFVTLIPKKHAANEIRDFRPISLVGGVYKIIAKVLANRLCLVMGDIISASQNAFVRDRQILDPVLIANECLDSRLKSGVPGLICKLDVEKAFDYVNWNFLLQMLERSGFSTKWRQWILFCLSIVRFSILINGSPCGFFGSTRGLRQGDLLSPLLFVLVMEALGRMLDKAVLEGRMSGFSVGNLEGRSMAVSHLLFADDTLIFCKADLDQILILCMILIWFEAVSGLKINLGKSELVPVGVVNTIDLFLVVLGCKQGSLPMKYLGLPLVAKFKDKTIWNPILEKMERRLAGIRKIRLFNEALFGKWLWRFGIEEDALWRQVIEMKVKFWKDRWCGETSLAVRYPDLFRFCRNKDASVAELMMSTNGVLFWDVRFVRSVHARDLEAMSDFMVTIYGSPIRGRGEDKMCWIPSKVKGFLVSDYYRNLAGTAFFGFPWKSIWKQKIPSRVAFFVWTVALGKCLTIDNLRKRKDVLLCGVYARREAAYGNIDHARRVFDMALSLIEGLPMELRSNMPLLYFWYAEAELANNPADSGETSFRALHILSCLGSGETYSPFKSQPSSLKLLRAHQGFKERIRTVRSAWVCGLIDDQSVALICSAALFEELTSGWAAGIEVLDQAFATVLPERQSHSYQLEYLFNYYVKMLQRHHKQLSLSKVWESVIRGLKIYPFSPELFGALLEIGHLYTTPNKLRWMFDDFCHKKPSVIVWIFALLFEMSRGGSQHRIHGLFERALANEILHNSVVLWRCYVAYEINIACNPSAARRIFFRAIHACPWSKSLWLDGFLKLNSILTGKELSDLQEVMRDKELNLRTDIYEILLQDDLIP</sequence>
<dbReference type="PANTHER" id="PTHR13471:SF0">
    <property type="entry name" value="NUCLEAR EXOSOME REGULATOR NRDE2"/>
    <property type="match status" value="1"/>
</dbReference>
<dbReference type="Gramene" id="QL10p033145:mrna">
    <property type="protein sequence ID" value="QL10p033145:mrna"/>
    <property type="gene ID" value="QL10p033145"/>
</dbReference>
<dbReference type="OMA" id="TEEAMFX"/>
<feature type="compositionally biased region" description="Basic residues" evidence="4">
    <location>
        <begin position="101"/>
        <end position="115"/>
    </location>
</feature>
<dbReference type="PROSITE" id="PS50878">
    <property type="entry name" value="RT_POL"/>
    <property type="match status" value="1"/>
</dbReference>
<protein>
    <recommendedName>
        <fullName evidence="5">Reverse transcriptase domain-containing protein</fullName>
    </recommendedName>
</protein>
<evidence type="ECO:0000256" key="3">
    <source>
        <dbReference type="ARBA" id="ARBA00023242"/>
    </source>
</evidence>
<dbReference type="Proteomes" id="UP000594261">
    <property type="component" value="Chromosome 10"/>
</dbReference>
<keyword evidence="7" id="KW-1185">Reference proteome</keyword>
<keyword evidence="3" id="KW-0539">Nucleus</keyword>
<dbReference type="SUPFAM" id="SSF56672">
    <property type="entry name" value="DNA/RNA polymerases"/>
    <property type="match status" value="1"/>
</dbReference>
<reference evidence="6 7" key="1">
    <citation type="journal article" date="2016" name="G3 (Bethesda)">
        <title>First Draft Assembly and Annotation of the Genome of a California Endemic Oak Quercus lobata Nee (Fagaceae).</title>
        <authorList>
            <person name="Sork V.L."/>
            <person name="Fitz-Gibbon S.T."/>
            <person name="Puiu D."/>
            <person name="Crepeau M."/>
            <person name="Gugger P.F."/>
            <person name="Sherman R."/>
            <person name="Stevens K."/>
            <person name="Langley C.H."/>
            <person name="Pellegrini M."/>
            <person name="Salzberg S.L."/>
        </authorList>
    </citation>
    <scope>NUCLEOTIDE SEQUENCE [LARGE SCALE GENOMIC DNA]</scope>
    <source>
        <strain evidence="6 7">cv. SW786</strain>
    </source>
</reference>
<reference evidence="6" key="2">
    <citation type="submission" date="2021-01" db="UniProtKB">
        <authorList>
            <consortium name="EnsemblPlants"/>
        </authorList>
    </citation>
    <scope>IDENTIFICATION</scope>
</reference>
<organism evidence="6 7">
    <name type="scientific">Quercus lobata</name>
    <name type="common">Valley oak</name>
    <dbReference type="NCBI Taxonomy" id="97700"/>
    <lineage>
        <taxon>Eukaryota</taxon>
        <taxon>Viridiplantae</taxon>
        <taxon>Streptophyta</taxon>
        <taxon>Embryophyta</taxon>
        <taxon>Tracheophyta</taxon>
        <taxon>Spermatophyta</taxon>
        <taxon>Magnoliopsida</taxon>
        <taxon>eudicotyledons</taxon>
        <taxon>Gunneridae</taxon>
        <taxon>Pentapetalae</taxon>
        <taxon>rosids</taxon>
        <taxon>fabids</taxon>
        <taxon>Fagales</taxon>
        <taxon>Fagaceae</taxon>
        <taxon>Quercus</taxon>
    </lineage>
</organism>
<accession>A0A7N2MRX2</accession>
<dbReference type="InterPro" id="IPR043502">
    <property type="entry name" value="DNA/RNA_pol_sf"/>
</dbReference>
<feature type="compositionally biased region" description="Acidic residues" evidence="4">
    <location>
        <begin position="65"/>
        <end position="78"/>
    </location>
</feature>
<comment type="similarity">
    <text evidence="2">Belongs to the NRDE2 family.</text>
</comment>
<evidence type="ECO:0000256" key="1">
    <source>
        <dbReference type="ARBA" id="ARBA00004123"/>
    </source>
</evidence>
<evidence type="ECO:0000256" key="2">
    <source>
        <dbReference type="ARBA" id="ARBA00009265"/>
    </source>
</evidence>
<dbReference type="GO" id="GO:0006396">
    <property type="term" value="P:RNA processing"/>
    <property type="evidence" value="ECO:0007669"/>
    <property type="project" value="InterPro"/>
</dbReference>
<proteinExistence type="inferred from homology"/>
<evidence type="ECO:0000256" key="4">
    <source>
        <dbReference type="SAM" id="MobiDB-lite"/>
    </source>
</evidence>
<evidence type="ECO:0000313" key="7">
    <source>
        <dbReference type="Proteomes" id="UP000594261"/>
    </source>
</evidence>
<dbReference type="Pfam" id="PF08424">
    <property type="entry name" value="NRDE-2"/>
    <property type="match status" value="1"/>
</dbReference>
<feature type="compositionally biased region" description="Basic and acidic residues" evidence="4">
    <location>
        <begin position="79"/>
        <end position="88"/>
    </location>
</feature>
<dbReference type="GO" id="GO:0071013">
    <property type="term" value="C:catalytic step 2 spliceosome"/>
    <property type="evidence" value="ECO:0007669"/>
    <property type="project" value="TreeGrafter"/>
</dbReference>
<dbReference type="InterPro" id="IPR013633">
    <property type="entry name" value="NRDE-2"/>
</dbReference>
<dbReference type="SUPFAM" id="SSF48452">
    <property type="entry name" value="TPR-like"/>
    <property type="match status" value="1"/>
</dbReference>
<dbReference type="Pfam" id="PF00078">
    <property type="entry name" value="RVT_1"/>
    <property type="match status" value="1"/>
</dbReference>
<dbReference type="CDD" id="cd01650">
    <property type="entry name" value="RT_nLTR_like"/>
    <property type="match status" value="1"/>
</dbReference>
<feature type="domain" description="Reverse transcriptase" evidence="5">
    <location>
        <begin position="794"/>
        <end position="1074"/>
    </location>
</feature>
<dbReference type="EMBL" id="LRBV02000010">
    <property type="status" value="NOT_ANNOTATED_CDS"/>
    <property type="molecule type" value="Genomic_DNA"/>
</dbReference>
<dbReference type="SMART" id="SM00386">
    <property type="entry name" value="HAT"/>
    <property type="match status" value="5"/>
</dbReference>
<dbReference type="InParanoid" id="A0A7N2MRX2"/>
<dbReference type="InterPro" id="IPR000477">
    <property type="entry name" value="RT_dom"/>
</dbReference>
<comment type="subcellular location">
    <subcellularLocation>
        <location evidence="1">Nucleus</location>
    </subcellularLocation>
</comment>
<dbReference type="InterPro" id="IPR011990">
    <property type="entry name" value="TPR-like_helical_dom_sf"/>
</dbReference>
<dbReference type="Pfam" id="PF13966">
    <property type="entry name" value="zf-RVT"/>
    <property type="match status" value="1"/>
</dbReference>
<feature type="compositionally biased region" description="Polar residues" evidence="4">
    <location>
        <begin position="22"/>
        <end position="48"/>
    </location>
</feature>
<dbReference type="EnsemblPlants" id="QL10p033145:mrna">
    <property type="protein sequence ID" value="QL10p033145:mrna"/>
    <property type="gene ID" value="QL10p033145"/>
</dbReference>